<organism evidence="1 2">
    <name type="scientific">Enterocloster bolteae (strain ATCC BAA-613 / DSM 15670 / CCUG 46953 / JCM 12243 / WAL 16351)</name>
    <name type="common">Clostridium bolteae</name>
    <dbReference type="NCBI Taxonomy" id="411902"/>
    <lineage>
        <taxon>Bacteria</taxon>
        <taxon>Bacillati</taxon>
        <taxon>Bacillota</taxon>
        <taxon>Clostridia</taxon>
        <taxon>Lachnospirales</taxon>
        <taxon>Lachnospiraceae</taxon>
        <taxon>Enterocloster</taxon>
    </lineage>
</organism>
<dbReference type="PaxDb" id="411902-CLOBOL_00401"/>
<dbReference type="Proteomes" id="UP000005396">
    <property type="component" value="Unassembled WGS sequence"/>
</dbReference>
<gene>
    <name evidence="1" type="ORF">CLOBOL_00401</name>
</gene>
<reference evidence="1 2" key="2">
    <citation type="submission" date="2007-09" db="EMBL/GenBank/DDBJ databases">
        <title>Draft genome sequence of Clostridium bolteae (ATCC BAA-613).</title>
        <authorList>
            <person name="Sudarsanam P."/>
            <person name="Ley R."/>
            <person name="Guruge J."/>
            <person name="Turnbaugh P.J."/>
            <person name="Mahowald M."/>
            <person name="Liep D."/>
            <person name="Gordon J."/>
        </authorList>
    </citation>
    <scope>NUCLEOTIDE SEQUENCE [LARGE SCALE GENOMIC DNA]</scope>
    <source>
        <strain evidence="2">ATCC BAA-613 / DSM 15670 / CCUG 46953 / JCM 12243 / WAL 16351</strain>
    </source>
</reference>
<reference evidence="1 2" key="1">
    <citation type="submission" date="2007-08" db="EMBL/GenBank/DDBJ databases">
        <authorList>
            <person name="Fulton L."/>
            <person name="Clifton S."/>
            <person name="Fulton B."/>
            <person name="Xu J."/>
            <person name="Minx P."/>
            <person name="Pepin K.H."/>
            <person name="Johnson M."/>
            <person name="Thiruvilangam P."/>
            <person name="Bhonagiri V."/>
            <person name="Nash W.E."/>
            <person name="Mardis E.R."/>
            <person name="Wilson R.K."/>
        </authorList>
    </citation>
    <scope>NUCLEOTIDE SEQUENCE [LARGE SCALE GENOMIC DNA]</scope>
    <source>
        <strain evidence="2">ATCC BAA-613 / DSM 15670 / CCUG 46953 / JCM 12243 / WAL 16351</strain>
    </source>
</reference>
<name>A8RHF6_ENTBW</name>
<evidence type="ECO:0000313" key="2">
    <source>
        <dbReference type="Proteomes" id="UP000005396"/>
    </source>
</evidence>
<protein>
    <submittedName>
        <fullName evidence="1">Uncharacterized protein</fullName>
    </submittedName>
</protein>
<evidence type="ECO:0000313" key="1">
    <source>
        <dbReference type="EMBL" id="EDP18966.1"/>
    </source>
</evidence>
<dbReference type="EMBL" id="ABCC02000009">
    <property type="protein sequence ID" value="EDP18966.1"/>
    <property type="molecule type" value="Genomic_DNA"/>
</dbReference>
<proteinExistence type="predicted"/>
<comment type="caution">
    <text evidence="1">The sequence shown here is derived from an EMBL/GenBank/DDBJ whole genome shotgun (WGS) entry which is preliminary data.</text>
</comment>
<sequence length="52" mass="6348">MQHNLLQVCFIGIHKNTSDLIYIHYNTKNAVYLFQGRIYIIHFSHDFYELFQ</sequence>
<dbReference type="HOGENOM" id="CLU_3078336_0_0_9"/>
<accession>A8RHF6</accession>
<dbReference type="AlphaFoldDB" id="A8RHF6"/>